<organism evidence="1 2">
    <name type="scientific">Apatococcus fuscideae</name>
    <dbReference type="NCBI Taxonomy" id="2026836"/>
    <lineage>
        <taxon>Eukaryota</taxon>
        <taxon>Viridiplantae</taxon>
        <taxon>Chlorophyta</taxon>
        <taxon>core chlorophytes</taxon>
        <taxon>Trebouxiophyceae</taxon>
        <taxon>Chlorellales</taxon>
        <taxon>Chlorellaceae</taxon>
        <taxon>Apatococcus</taxon>
    </lineage>
</organism>
<accession>A0AAW1S340</accession>
<proteinExistence type="predicted"/>
<evidence type="ECO:0000313" key="2">
    <source>
        <dbReference type="Proteomes" id="UP001485043"/>
    </source>
</evidence>
<protein>
    <submittedName>
        <fullName evidence="1">Uncharacterized protein</fullName>
    </submittedName>
</protein>
<comment type="caution">
    <text evidence="1">The sequence shown here is derived from an EMBL/GenBank/DDBJ whole genome shotgun (WGS) entry which is preliminary data.</text>
</comment>
<gene>
    <name evidence="1" type="ORF">WJX84_012016</name>
</gene>
<dbReference type="Proteomes" id="UP001485043">
    <property type="component" value="Unassembled WGS sequence"/>
</dbReference>
<dbReference type="EMBL" id="JALJOV010001820">
    <property type="protein sequence ID" value="KAK9840514.1"/>
    <property type="molecule type" value="Genomic_DNA"/>
</dbReference>
<dbReference type="AlphaFoldDB" id="A0AAW1S340"/>
<name>A0AAW1S340_9CHLO</name>
<sequence>MFTGIGVGDSTIFGVRQQQINHTWGAQSVLGCPPQQQQQRLPDSQPTTGVQSHLLLAAVFSGGCKGRRHGGWQP</sequence>
<keyword evidence="2" id="KW-1185">Reference proteome</keyword>
<reference evidence="1 2" key="1">
    <citation type="journal article" date="2024" name="Nat. Commun.">
        <title>Phylogenomics reveals the evolutionary origins of lichenization in chlorophyte algae.</title>
        <authorList>
            <person name="Puginier C."/>
            <person name="Libourel C."/>
            <person name="Otte J."/>
            <person name="Skaloud P."/>
            <person name="Haon M."/>
            <person name="Grisel S."/>
            <person name="Petersen M."/>
            <person name="Berrin J.G."/>
            <person name="Delaux P.M."/>
            <person name="Dal Grande F."/>
            <person name="Keller J."/>
        </authorList>
    </citation>
    <scope>NUCLEOTIDE SEQUENCE [LARGE SCALE GENOMIC DNA]</scope>
    <source>
        <strain evidence="1 2">SAG 2523</strain>
    </source>
</reference>
<evidence type="ECO:0000313" key="1">
    <source>
        <dbReference type="EMBL" id="KAK9840514.1"/>
    </source>
</evidence>